<accession>A0A0A9YV44</accession>
<feature type="non-terminal residue" evidence="1">
    <location>
        <position position="1"/>
    </location>
</feature>
<keyword evidence="1" id="KW-0804">Transcription</keyword>
<dbReference type="EMBL" id="GBHO01006702">
    <property type="protein sequence ID" value="JAG36902.1"/>
    <property type="molecule type" value="Transcribed_RNA"/>
</dbReference>
<reference evidence="1" key="2">
    <citation type="submission" date="2014-07" db="EMBL/GenBank/DDBJ databases">
        <authorList>
            <person name="Hull J."/>
        </authorList>
    </citation>
    <scope>NUCLEOTIDE SEQUENCE</scope>
</reference>
<dbReference type="GO" id="GO:0000428">
    <property type="term" value="C:DNA-directed RNA polymerase complex"/>
    <property type="evidence" value="ECO:0007669"/>
    <property type="project" value="UniProtKB-KW"/>
</dbReference>
<evidence type="ECO:0000313" key="1">
    <source>
        <dbReference type="EMBL" id="JAG36902.1"/>
    </source>
</evidence>
<protein>
    <submittedName>
        <fullName evidence="1">DNA-directed RNA polymerase subunit beta</fullName>
    </submittedName>
</protein>
<keyword evidence="1" id="KW-0240">DNA-directed RNA polymerase</keyword>
<dbReference type="AlphaFoldDB" id="A0A0A9YV44"/>
<reference evidence="1" key="1">
    <citation type="journal article" date="2014" name="PLoS ONE">
        <title>Transcriptome-Based Identification of ABC Transporters in the Western Tarnished Plant Bug Lygus hesperus.</title>
        <authorList>
            <person name="Hull J.J."/>
            <person name="Chaney K."/>
            <person name="Geib S.M."/>
            <person name="Fabrick J.A."/>
            <person name="Brent C.S."/>
            <person name="Walsh D."/>
            <person name="Lavine L.C."/>
        </authorList>
    </citation>
    <scope>NUCLEOTIDE SEQUENCE</scope>
</reference>
<proteinExistence type="predicted"/>
<feature type="non-terminal residue" evidence="1">
    <location>
        <position position="115"/>
    </location>
</feature>
<sequence length="115" mass="12786">LKYGHLMIPVVWQKMIHSGVNSLDVGSQALVINSTTNRPNVLLVLPPAAPPVSIRALSQFENIISPSPYQLSSISVFLKCDTEIHFAFDKSQLSRIVGVKMLNRNELDCKLEWIG</sequence>
<name>A0A0A9YV44_LYGHE</name>
<gene>
    <name evidence="1" type="primary">rpoB_17</name>
    <name evidence="1" type="ORF">CM83_104230</name>
</gene>
<organism evidence="1">
    <name type="scientific">Lygus hesperus</name>
    <name type="common">Western plant bug</name>
    <dbReference type="NCBI Taxonomy" id="30085"/>
    <lineage>
        <taxon>Eukaryota</taxon>
        <taxon>Metazoa</taxon>
        <taxon>Ecdysozoa</taxon>
        <taxon>Arthropoda</taxon>
        <taxon>Hexapoda</taxon>
        <taxon>Insecta</taxon>
        <taxon>Pterygota</taxon>
        <taxon>Neoptera</taxon>
        <taxon>Paraneoptera</taxon>
        <taxon>Hemiptera</taxon>
        <taxon>Heteroptera</taxon>
        <taxon>Panheteroptera</taxon>
        <taxon>Cimicomorpha</taxon>
        <taxon>Miridae</taxon>
        <taxon>Mirini</taxon>
        <taxon>Lygus</taxon>
    </lineage>
</organism>